<reference evidence="1 2" key="1">
    <citation type="submission" date="2019-06" db="EMBL/GenBank/DDBJ databases">
        <title>Whole genome shotgun sequence of Brevibacillus reuszeri NBRC 15719.</title>
        <authorList>
            <person name="Hosoyama A."/>
            <person name="Uohara A."/>
            <person name="Ohji S."/>
            <person name="Ichikawa N."/>
        </authorList>
    </citation>
    <scope>NUCLEOTIDE SEQUENCE [LARGE SCALE GENOMIC DNA]</scope>
    <source>
        <strain evidence="1 2">NBRC 15719</strain>
    </source>
</reference>
<evidence type="ECO:0000313" key="2">
    <source>
        <dbReference type="Proteomes" id="UP000319578"/>
    </source>
</evidence>
<dbReference type="InterPro" id="IPR032675">
    <property type="entry name" value="LRR_dom_sf"/>
</dbReference>
<sequence>MSISVGDIYCVFVEQMQKYAACQVTSIPDAASKKSQSLISIVELDWAGETLPDEAELRQMKPLYCDFFFWNNKLDHIYVEATIPKGYIWIGNLPPLITEKSKSYGTWHVGGSFYRQWQWNQIPADKRQQFKEAAKDDTLVQIGGETIRRSTIVIHQQTMRQIHDLSELAKLPCLTRIHTAEASDPLIAYIRSNPFVNELHLDNPSRRSLDLRDTNLKRLHLNAEGVESITLNKELNQLSLWGELSPNLHIGAEEAGRWLTVTFVDSPPLHCGLEQLGALSLHKVTHVDLLPIVQSYPGLRELRLSGKPGTIANMNSTSQLAQLRLFSTQDIFGFSPDEFPNPDQLPHLTALWMDSLPVEAAKSIKTRYKKETVKGLNMSTYEAAQTGLVSQ</sequence>
<dbReference type="EMBL" id="BJON01000003">
    <property type="protein sequence ID" value="GED67202.1"/>
    <property type="molecule type" value="Genomic_DNA"/>
</dbReference>
<protein>
    <submittedName>
        <fullName evidence="1">Uncharacterized protein</fullName>
    </submittedName>
</protein>
<dbReference type="RefSeq" id="WP_236700059.1">
    <property type="nucleotide sequence ID" value="NZ_BJON01000003.1"/>
</dbReference>
<comment type="caution">
    <text evidence="1">The sequence shown here is derived from an EMBL/GenBank/DDBJ whole genome shotgun (WGS) entry which is preliminary data.</text>
</comment>
<name>A0ABQ0THF9_9BACL</name>
<dbReference type="Proteomes" id="UP000319578">
    <property type="component" value="Unassembled WGS sequence"/>
</dbReference>
<keyword evidence="2" id="KW-1185">Reference proteome</keyword>
<evidence type="ECO:0000313" key="1">
    <source>
        <dbReference type="EMBL" id="GED67202.1"/>
    </source>
</evidence>
<gene>
    <name evidence="1" type="ORF">BRE01_09040</name>
</gene>
<proteinExistence type="predicted"/>
<accession>A0ABQ0THF9</accession>
<organism evidence="1 2">
    <name type="scientific">Brevibacillus reuszeri</name>
    <dbReference type="NCBI Taxonomy" id="54915"/>
    <lineage>
        <taxon>Bacteria</taxon>
        <taxon>Bacillati</taxon>
        <taxon>Bacillota</taxon>
        <taxon>Bacilli</taxon>
        <taxon>Bacillales</taxon>
        <taxon>Paenibacillaceae</taxon>
        <taxon>Brevibacillus</taxon>
    </lineage>
</organism>
<dbReference type="Gene3D" id="3.80.10.10">
    <property type="entry name" value="Ribonuclease Inhibitor"/>
    <property type="match status" value="1"/>
</dbReference>